<protein>
    <submittedName>
        <fullName evidence="2">Carbamoyltransferase</fullName>
    </submittedName>
</protein>
<reference evidence="2" key="2">
    <citation type="journal article" date="2014" name="ISME J.">
        <title>Microbial stratification in low pH oxic and suboxic macroscopic growths along an acid mine drainage.</title>
        <authorList>
            <person name="Mendez-Garcia C."/>
            <person name="Mesa V."/>
            <person name="Sprenger R.R."/>
            <person name="Richter M."/>
            <person name="Diez M.S."/>
            <person name="Solano J."/>
            <person name="Bargiela R."/>
            <person name="Golyshina O.V."/>
            <person name="Manteca A."/>
            <person name="Ramos J.L."/>
            <person name="Gallego J.R."/>
            <person name="Llorente I."/>
            <person name="Martins Dos Santos V.A."/>
            <person name="Jensen O.N."/>
            <person name="Pelaez A.I."/>
            <person name="Sanchez J."/>
            <person name="Ferrer M."/>
        </authorList>
    </citation>
    <scope>NUCLEOTIDE SEQUENCE</scope>
</reference>
<dbReference type="InterPro" id="IPR051338">
    <property type="entry name" value="NodU/CmcH_Carbamoyltrnsfr"/>
</dbReference>
<dbReference type="Gene3D" id="3.30.420.40">
    <property type="match status" value="2"/>
</dbReference>
<dbReference type="AlphaFoldDB" id="T1AZK2"/>
<organism evidence="2">
    <name type="scientific">mine drainage metagenome</name>
    <dbReference type="NCBI Taxonomy" id="410659"/>
    <lineage>
        <taxon>unclassified sequences</taxon>
        <taxon>metagenomes</taxon>
        <taxon>ecological metagenomes</taxon>
    </lineage>
</organism>
<comment type="caution">
    <text evidence="2">The sequence shown here is derived from an EMBL/GenBank/DDBJ whole genome shotgun (WGS) entry which is preliminary data.</text>
</comment>
<gene>
    <name evidence="2" type="ORF">B2A_09017</name>
</gene>
<reference evidence="2" key="1">
    <citation type="submission" date="2013-08" db="EMBL/GenBank/DDBJ databases">
        <authorList>
            <person name="Mendez C."/>
            <person name="Richter M."/>
            <person name="Ferrer M."/>
            <person name="Sanchez J."/>
        </authorList>
    </citation>
    <scope>NUCLEOTIDE SEQUENCE</scope>
</reference>
<dbReference type="EMBL" id="AUZZ01006507">
    <property type="protein sequence ID" value="EQD46069.1"/>
    <property type="molecule type" value="Genomic_DNA"/>
</dbReference>
<evidence type="ECO:0000313" key="2">
    <source>
        <dbReference type="EMBL" id="EQD46069.1"/>
    </source>
</evidence>
<proteinExistence type="predicted"/>
<dbReference type="InterPro" id="IPR003696">
    <property type="entry name" value="Carbtransf_dom"/>
</dbReference>
<dbReference type="Pfam" id="PF02543">
    <property type="entry name" value="Carbam_trans_N"/>
    <property type="match status" value="1"/>
</dbReference>
<keyword evidence="2" id="KW-0808">Transferase</keyword>
<dbReference type="GO" id="GO:0016740">
    <property type="term" value="F:transferase activity"/>
    <property type="evidence" value="ECO:0007669"/>
    <property type="project" value="UniProtKB-KW"/>
</dbReference>
<dbReference type="PANTHER" id="PTHR34847">
    <property type="entry name" value="NODULATION PROTEIN U"/>
    <property type="match status" value="1"/>
</dbReference>
<name>T1AZK2_9ZZZZ</name>
<feature type="domain" description="Carbamoyltransferase" evidence="1">
    <location>
        <begin position="9"/>
        <end position="191"/>
    </location>
</feature>
<sequence length="195" mass="21584">MFWCLDMAVLGINDSHDSGGAIAADGRILGAVNEERFTRRKNEVGFPANSIKYLDKEHGRDIEAVALGWIGGNALVSRIFPGYDMRRRMLWRHELPKPSRLRMHLSNLVYKASQNQNPKAVWKAIGGSISESVTRRRLAGIKKSLSDKRVYMVEHHLAHAASAYYPSGFSKALIITLTGQGTGSAAVYRSETKAA</sequence>
<dbReference type="PANTHER" id="PTHR34847:SF1">
    <property type="entry name" value="NODULATION PROTEIN U"/>
    <property type="match status" value="1"/>
</dbReference>
<accession>T1AZK2</accession>
<evidence type="ECO:0000259" key="1">
    <source>
        <dbReference type="Pfam" id="PF02543"/>
    </source>
</evidence>